<gene>
    <name evidence="1" type="ORF">CBM2586_A50045</name>
</gene>
<proteinExistence type="predicted"/>
<evidence type="ECO:0000313" key="2">
    <source>
        <dbReference type="Proteomes" id="UP000257016"/>
    </source>
</evidence>
<comment type="caution">
    <text evidence="1">The sequence shown here is derived from an EMBL/GenBank/DDBJ whole genome shotgun (WGS) entry which is preliminary data.</text>
</comment>
<reference evidence="1 2" key="1">
    <citation type="submission" date="2018-01" db="EMBL/GenBank/DDBJ databases">
        <authorList>
            <person name="Clerissi C."/>
        </authorList>
    </citation>
    <scope>NUCLEOTIDE SEQUENCE [LARGE SCALE GENOMIC DNA]</scope>
    <source>
        <strain evidence="1">Cupriavidus taiwanensis LMG 19430</strain>
    </source>
</reference>
<sequence>MQRRQRHAAVGLVFGQCQPVRARFQRRFQLHRRLPEPGRVVALEIRALRRAPGLPVPVPAAQQCRQPRRNLWPCADPLQPYAGAGAVVRGGQERGGVPARAGLAVQLRRHHPVSLQRDHRRQAGPLLRLRLDRHPLFRILSRTRAAGPLPVIRQLFFIPSGEGMENRNQNILRRSRLLISDLRRLKFLYPGVLDKIISIEKGPESPISVEPAPAWCIWRTAALIIQRGRPMPGLKHL</sequence>
<dbReference type="AlphaFoldDB" id="A0A975X7N3"/>
<organism evidence="1 2">
    <name type="scientific">Cupriavidus taiwanensis</name>
    <dbReference type="NCBI Taxonomy" id="164546"/>
    <lineage>
        <taxon>Bacteria</taxon>
        <taxon>Pseudomonadati</taxon>
        <taxon>Pseudomonadota</taxon>
        <taxon>Betaproteobacteria</taxon>
        <taxon>Burkholderiales</taxon>
        <taxon>Burkholderiaceae</taxon>
        <taxon>Cupriavidus</taxon>
    </lineage>
</organism>
<protein>
    <submittedName>
        <fullName evidence="1">Uncharacterized protein</fullName>
    </submittedName>
</protein>
<evidence type="ECO:0000313" key="1">
    <source>
        <dbReference type="EMBL" id="SOY61748.1"/>
    </source>
</evidence>
<dbReference type="EMBL" id="OFSN01000010">
    <property type="protein sequence ID" value="SOY61748.1"/>
    <property type="molecule type" value="Genomic_DNA"/>
</dbReference>
<dbReference type="Proteomes" id="UP000257016">
    <property type="component" value="Unassembled WGS sequence"/>
</dbReference>
<name>A0A975X7N3_9BURK</name>
<accession>A0A975X7N3</accession>